<dbReference type="PANTHER" id="PTHR24221">
    <property type="entry name" value="ATP-BINDING CASSETTE SUB-FAMILY B"/>
    <property type="match status" value="1"/>
</dbReference>
<dbReference type="SUPFAM" id="SSF90123">
    <property type="entry name" value="ABC transporter transmembrane region"/>
    <property type="match status" value="1"/>
</dbReference>
<keyword evidence="5 8" id="KW-1133">Transmembrane helix</keyword>
<dbReference type="CDD" id="cd18550">
    <property type="entry name" value="ABC_6TM_exporter_like"/>
    <property type="match status" value="1"/>
</dbReference>
<accession>A0A934K721</accession>
<keyword evidence="6 8" id="KW-0472">Membrane</keyword>
<dbReference type="PANTHER" id="PTHR24221:SF654">
    <property type="entry name" value="ATP-BINDING CASSETTE SUB-FAMILY B MEMBER 6"/>
    <property type="match status" value="1"/>
</dbReference>
<dbReference type="AlphaFoldDB" id="A0A934K721"/>
<evidence type="ECO:0000256" key="1">
    <source>
        <dbReference type="ARBA" id="ARBA00004651"/>
    </source>
</evidence>
<evidence type="ECO:0000256" key="8">
    <source>
        <dbReference type="SAM" id="Phobius"/>
    </source>
</evidence>
<dbReference type="InterPro" id="IPR003593">
    <property type="entry name" value="AAA+_ATPase"/>
</dbReference>
<proteinExistence type="predicted"/>
<feature type="transmembrane region" description="Helical" evidence="8">
    <location>
        <begin position="43"/>
        <end position="67"/>
    </location>
</feature>
<dbReference type="SMART" id="SM00382">
    <property type="entry name" value="AAA"/>
    <property type="match status" value="1"/>
</dbReference>
<dbReference type="PROSITE" id="PS50929">
    <property type="entry name" value="ABC_TM1F"/>
    <property type="match status" value="1"/>
</dbReference>
<gene>
    <name evidence="10" type="ORF">JF922_01740</name>
</gene>
<evidence type="ECO:0000256" key="3">
    <source>
        <dbReference type="ARBA" id="ARBA00022741"/>
    </source>
</evidence>
<dbReference type="SUPFAM" id="SSF52540">
    <property type="entry name" value="P-loop containing nucleoside triphosphate hydrolases"/>
    <property type="match status" value="1"/>
</dbReference>
<reference evidence="10" key="1">
    <citation type="submission" date="2020-10" db="EMBL/GenBank/DDBJ databases">
        <title>Ca. Dormibacterota MAGs.</title>
        <authorList>
            <person name="Montgomery K."/>
        </authorList>
    </citation>
    <scope>NUCLEOTIDE SEQUENCE [LARGE SCALE GENOMIC DNA]</scope>
    <source>
        <strain evidence="10">SC8812_S17_10</strain>
    </source>
</reference>
<feature type="transmembrane region" description="Helical" evidence="8">
    <location>
        <begin position="79"/>
        <end position="104"/>
    </location>
</feature>
<keyword evidence="11" id="KW-1185">Reference proteome</keyword>
<dbReference type="InterPro" id="IPR011527">
    <property type="entry name" value="ABC1_TM_dom"/>
</dbReference>
<evidence type="ECO:0000259" key="9">
    <source>
        <dbReference type="PROSITE" id="PS50929"/>
    </source>
</evidence>
<organism evidence="10 11">
    <name type="scientific">Candidatus Nephthysia bennettiae</name>
    <dbReference type="NCBI Taxonomy" id="3127016"/>
    <lineage>
        <taxon>Bacteria</taxon>
        <taxon>Bacillati</taxon>
        <taxon>Candidatus Dormiibacterota</taxon>
        <taxon>Candidatus Dormibacteria</taxon>
        <taxon>Candidatus Dormibacterales</taxon>
        <taxon>Candidatus Dormibacteraceae</taxon>
        <taxon>Candidatus Nephthysia</taxon>
    </lineage>
</organism>
<dbReference type="Gene3D" id="3.40.50.300">
    <property type="entry name" value="P-loop containing nucleotide triphosphate hydrolases"/>
    <property type="match status" value="1"/>
</dbReference>
<keyword evidence="3" id="KW-0547">Nucleotide-binding</keyword>
<dbReference type="GO" id="GO:0005886">
    <property type="term" value="C:plasma membrane"/>
    <property type="evidence" value="ECO:0007669"/>
    <property type="project" value="UniProtKB-SubCell"/>
</dbReference>
<dbReference type="InterPro" id="IPR003439">
    <property type="entry name" value="ABC_transporter-like_ATP-bd"/>
</dbReference>
<evidence type="ECO:0000313" key="10">
    <source>
        <dbReference type="EMBL" id="MBJ7596798.1"/>
    </source>
</evidence>
<dbReference type="GO" id="GO:0005524">
    <property type="term" value="F:ATP binding"/>
    <property type="evidence" value="ECO:0007669"/>
    <property type="project" value="UniProtKB-KW"/>
</dbReference>
<evidence type="ECO:0000256" key="7">
    <source>
        <dbReference type="SAM" id="MobiDB-lite"/>
    </source>
</evidence>
<feature type="domain" description="ABC transmembrane type-1" evidence="9">
    <location>
        <begin position="43"/>
        <end position="309"/>
    </location>
</feature>
<keyword evidence="4 10" id="KW-0067">ATP-binding</keyword>
<dbReference type="Pfam" id="PF00664">
    <property type="entry name" value="ABC_membrane"/>
    <property type="match status" value="1"/>
</dbReference>
<dbReference type="InterPro" id="IPR036640">
    <property type="entry name" value="ABC1_TM_sf"/>
</dbReference>
<sequence>MPDRYCVGPSMAVDWGEEQPPRLSWCLVQRIFGYFLPYWRRGLIAFACIGAAAALGLAPALVTKGLIDYLAHPTGALGPLVLLVTAGVIASLLGGLIGVLQSYITTWVSEGIMFDLREQLFDRLLGQSMGFFTHSRSGDLLSRMDNDVGGIEDVVSDTVFGLVTNVLVAATTLVLMFALSWQLTLAALLLLPIFLVPSRYVGQATYRARKRTQEKLSEMAAYMQEVLGISGILLVKAFTKERAERLRFQGINHDLRRLQIRQAMIGRWFGMFTNVFATLGPALLLLFGGYLVISGRTTVGTVVSVVTILAGRLAWSAGALGSTHVNITGSLALFQRIFQYLDLPADVAEQPDAHELPAAQGAVSFADVSFAYPGASRSALDGVSLSVEPGRLVALVGPTGAGKTTITYLLARFYDPGAGSVRIDGTDLRHVTLESLSRQIGMVFQDSFLFHASVRDNLLYARPEASEEEMKAACRAAYIHDFIESLPEGYETVVGERGHRLSGGEKQRRSGDRQGSPDRDPGRGHFQPGHGL</sequence>
<feature type="region of interest" description="Disordered" evidence="7">
    <location>
        <begin position="495"/>
        <end position="532"/>
    </location>
</feature>
<evidence type="ECO:0000256" key="4">
    <source>
        <dbReference type="ARBA" id="ARBA00022840"/>
    </source>
</evidence>
<comment type="subcellular location">
    <subcellularLocation>
        <location evidence="1">Cell membrane</location>
        <topology evidence="1">Multi-pass membrane protein</topology>
    </subcellularLocation>
</comment>
<evidence type="ECO:0000313" key="11">
    <source>
        <dbReference type="Proteomes" id="UP000612893"/>
    </source>
</evidence>
<name>A0A934K721_9BACT</name>
<feature type="transmembrane region" description="Helical" evidence="8">
    <location>
        <begin position="268"/>
        <end position="293"/>
    </location>
</feature>
<feature type="transmembrane region" description="Helical" evidence="8">
    <location>
        <begin position="159"/>
        <end position="178"/>
    </location>
</feature>
<evidence type="ECO:0000256" key="5">
    <source>
        <dbReference type="ARBA" id="ARBA00022989"/>
    </source>
</evidence>
<keyword evidence="2 8" id="KW-0812">Transmembrane</keyword>
<dbReference type="GO" id="GO:0140359">
    <property type="term" value="F:ABC-type transporter activity"/>
    <property type="evidence" value="ECO:0007669"/>
    <property type="project" value="InterPro"/>
</dbReference>
<dbReference type="GO" id="GO:0016887">
    <property type="term" value="F:ATP hydrolysis activity"/>
    <property type="evidence" value="ECO:0007669"/>
    <property type="project" value="InterPro"/>
</dbReference>
<feature type="compositionally biased region" description="Basic and acidic residues" evidence="7">
    <location>
        <begin position="495"/>
        <end position="523"/>
    </location>
</feature>
<dbReference type="EMBL" id="JAEKNR010000024">
    <property type="protein sequence ID" value="MBJ7596798.1"/>
    <property type="molecule type" value="Genomic_DNA"/>
</dbReference>
<dbReference type="InterPro" id="IPR027417">
    <property type="entry name" value="P-loop_NTPase"/>
</dbReference>
<evidence type="ECO:0000256" key="6">
    <source>
        <dbReference type="ARBA" id="ARBA00023136"/>
    </source>
</evidence>
<feature type="transmembrane region" description="Helical" evidence="8">
    <location>
        <begin position="183"/>
        <end position="201"/>
    </location>
</feature>
<dbReference type="GO" id="GO:0034040">
    <property type="term" value="F:ATPase-coupled lipid transmembrane transporter activity"/>
    <property type="evidence" value="ECO:0007669"/>
    <property type="project" value="TreeGrafter"/>
</dbReference>
<dbReference type="Proteomes" id="UP000612893">
    <property type="component" value="Unassembled WGS sequence"/>
</dbReference>
<dbReference type="InterPro" id="IPR039421">
    <property type="entry name" value="Type_1_exporter"/>
</dbReference>
<protein>
    <submittedName>
        <fullName evidence="10">ABC transporter ATP-binding protein</fullName>
    </submittedName>
</protein>
<dbReference type="RefSeq" id="WP_338198629.1">
    <property type="nucleotide sequence ID" value="NZ_JAEKNR010000024.1"/>
</dbReference>
<evidence type="ECO:0000256" key="2">
    <source>
        <dbReference type="ARBA" id="ARBA00022692"/>
    </source>
</evidence>
<dbReference type="Gene3D" id="1.20.1560.10">
    <property type="entry name" value="ABC transporter type 1, transmembrane domain"/>
    <property type="match status" value="1"/>
</dbReference>
<dbReference type="Pfam" id="PF00005">
    <property type="entry name" value="ABC_tran"/>
    <property type="match status" value="1"/>
</dbReference>
<comment type="caution">
    <text evidence="10">The sequence shown here is derived from an EMBL/GenBank/DDBJ whole genome shotgun (WGS) entry which is preliminary data.</text>
</comment>